<evidence type="ECO:0000313" key="2">
    <source>
        <dbReference type="EMBL" id="MED6256297.1"/>
    </source>
</evidence>
<organism evidence="2 3">
    <name type="scientific">Ataeniobius toweri</name>
    <dbReference type="NCBI Taxonomy" id="208326"/>
    <lineage>
        <taxon>Eukaryota</taxon>
        <taxon>Metazoa</taxon>
        <taxon>Chordata</taxon>
        <taxon>Craniata</taxon>
        <taxon>Vertebrata</taxon>
        <taxon>Euteleostomi</taxon>
        <taxon>Actinopterygii</taxon>
        <taxon>Neopterygii</taxon>
        <taxon>Teleostei</taxon>
        <taxon>Neoteleostei</taxon>
        <taxon>Acanthomorphata</taxon>
        <taxon>Ovalentaria</taxon>
        <taxon>Atherinomorphae</taxon>
        <taxon>Cyprinodontiformes</taxon>
        <taxon>Goodeidae</taxon>
        <taxon>Ataeniobius</taxon>
    </lineage>
</organism>
<keyword evidence="3" id="KW-1185">Reference proteome</keyword>
<evidence type="ECO:0000313" key="3">
    <source>
        <dbReference type="Proteomes" id="UP001345963"/>
    </source>
</evidence>
<reference evidence="2 3" key="1">
    <citation type="submission" date="2021-07" db="EMBL/GenBank/DDBJ databases">
        <authorList>
            <person name="Palmer J.M."/>
        </authorList>
    </citation>
    <scope>NUCLEOTIDE SEQUENCE [LARGE SCALE GENOMIC DNA]</scope>
    <source>
        <strain evidence="2 3">AT_MEX2019</strain>
        <tissue evidence="2">Muscle</tissue>
    </source>
</reference>
<dbReference type="Pfam" id="PF14774">
    <property type="entry name" value="FAM177"/>
    <property type="match status" value="1"/>
</dbReference>
<feature type="compositionally biased region" description="Acidic residues" evidence="1">
    <location>
        <begin position="64"/>
        <end position="77"/>
    </location>
</feature>
<dbReference type="EMBL" id="JAHUTI010074058">
    <property type="protein sequence ID" value="MED6256297.1"/>
    <property type="molecule type" value="Genomic_DNA"/>
</dbReference>
<sequence length="116" mass="13198">MMADVSLYLTNVNVSLGRGMDTGQSQSTNPGKDFESVELEEMGKTTEPREKVPRRIIHFSSGETMEEYSTDEEEDPEAERRDLLSPPVDAVRSRMTWGPFFWFQMWRAATSTISGL</sequence>
<feature type="region of interest" description="Disordered" evidence="1">
    <location>
        <begin position="17"/>
        <end position="85"/>
    </location>
</feature>
<gene>
    <name evidence="2" type="ORF">ATANTOWER_023465</name>
</gene>
<dbReference type="Proteomes" id="UP001345963">
    <property type="component" value="Unassembled WGS sequence"/>
</dbReference>
<dbReference type="PANTHER" id="PTHR31206">
    <property type="entry name" value="LP10445P"/>
    <property type="match status" value="1"/>
</dbReference>
<comment type="caution">
    <text evidence="2">The sequence shown here is derived from an EMBL/GenBank/DDBJ whole genome shotgun (WGS) entry which is preliminary data.</text>
</comment>
<evidence type="ECO:0000256" key="1">
    <source>
        <dbReference type="SAM" id="MobiDB-lite"/>
    </source>
</evidence>
<dbReference type="PANTHER" id="PTHR31206:SF10">
    <property type="entry name" value="PROTEIN FAM177A1"/>
    <property type="match status" value="1"/>
</dbReference>
<accession>A0ABU7C0N9</accession>
<protein>
    <submittedName>
        <fullName evidence="2">Uncharacterized protein</fullName>
    </submittedName>
</protein>
<dbReference type="InterPro" id="IPR028260">
    <property type="entry name" value="FAM177"/>
</dbReference>
<name>A0ABU7C0N9_9TELE</name>
<proteinExistence type="predicted"/>
<feature type="compositionally biased region" description="Basic and acidic residues" evidence="1">
    <location>
        <begin position="41"/>
        <end position="53"/>
    </location>
</feature>